<dbReference type="PANTHER" id="PTHR12217:SF4">
    <property type="entry name" value="EUKARYOTIC TRANSLATION INITIATION FACTOR 2D"/>
    <property type="match status" value="1"/>
</dbReference>
<dbReference type="AlphaFoldDB" id="A0A9D4HRS1"/>
<sequence length="480" mass="53062">MVRGFERVLHLVHGDELWAFGDRSKPPEVEDDPLREELYGNHEQGHEPTEPSDGTGEVERVEAADNNIYEAKADNVIEPSHKTGKLDRELATDNSVHEVNAEIVGEDSVEGEVNETEAEMTESVQGIHDENMAENWVEEHNGDKKSGLGDSNASESGCGDEDIVEGTEQLTLGSEVETPQSMSTVETDELLEFCFLCSIKASLKKTDLPLATGTFYKNHMLKYCPKGKYLDIKKSSYKKLSKFLQKQQKSGIILVKEVTKGVDAVVEIDKSHELLRGLEVPEVVVQETGASSKDSFKPPQISEMFAVTANILPLVKGFGYNKGSTLKSADLRTALVEYVKQNNLQSETNKGEVVLDPLLAEICLTRAEGDKSTLRWEEVTSRVLNKMSPVFQIEFPDRPPLVRKGKVEPITIDVVQRAANKKATIIENLDIYGIDAKEFGHRVQVKVACSATVNPSQQKNKGPQVVVQGNQVHHVAELLS</sequence>
<dbReference type="SUPFAM" id="SSF47592">
    <property type="entry name" value="SWIB/MDM2 domain"/>
    <property type="match status" value="1"/>
</dbReference>
<dbReference type="Pfam" id="PF25304">
    <property type="entry name" value="WHD_eIF2D"/>
    <property type="match status" value="1"/>
</dbReference>
<feature type="non-terminal residue" evidence="4">
    <location>
        <position position="1"/>
    </location>
</feature>
<evidence type="ECO:0000259" key="2">
    <source>
        <dbReference type="PROSITE" id="PS50296"/>
    </source>
</evidence>
<feature type="compositionally biased region" description="Basic and acidic residues" evidence="1">
    <location>
        <begin position="35"/>
        <end position="49"/>
    </location>
</feature>
<dbReference type="GO" id="GO:0003743">
    <property type="term" value="F:translation initiation factor activity"/>
    <property type="evidence" value="ECO:0007669"/>
    <property type="project" value="InterPro"/>
</dbReference>
<reference evidence="4" key="1">
    <citation type="journal article" date="2019" name="bioRxiv">
        <title>The Genome of the Zebra Mussel, Dreissena polymorpha: A Resource for Invasive Species Research.</title>
        <authorList>
            <person name="McCartney M.A."/>
            <person name="Auch B."/>
            <person name="Kono T."/>
            <person name="Mallez S."/>
            <person name="Zhang Y."/>
            <person name="Obille A."/>
            <person name="Becker A."/>
            <person name="Abrahante J.E."/>
            <person name="Garbe J."/>
            <person name="Badalamenti J.P."/>
            <person name="Herman A."/>
            <person name="Mangelson H."/>
            <person name="Liachko I."/>
            <person name="Sullivan S."/>
            <person name="Sone E.D."/>
            <person name="Koren S."/>
            <person name="Silverstein K.A.T."/>
            <person name="Beckman K.B."/>
            <person name="Gohl D.M."/>
        </authorList>
    </citation>
    <scope>NUCLEOTIDE SEQUENCE</scope>
    <source>
        <strain evidence="4">Duluth1</strain>
        <tissue evidence="4">Whole animal</tissue>
    </source>
</reference>
<protein>
    <submittedName>
        <fullName evidence="4">Uncharacterized protein</fullName>
    </submittedName>
</protein>
<dbReference type="Pfam" id="PF01253">
    <property type="entry name" value="SUI1"/>
    <property type="match status" value="1"/>
</dbReference>
<dbReference type="InterPro" id="IPR036877">
    <property type="entry name" value="SUI1_dom_sf"/>
</dbReference>
<dbReference type="Gene3D" id="1.10.245.10">
    <property type="entry name" value="SWIB/MDM2 domain"/>
    <property type="match status" value="1"/>
</dbReference>
<dbReference type="CDD" id="cd11608">
    <property type="entry name" value="eIF2D_C"/>
    <property type="match status" value="1"/>
</dbReference>
<dbReference type="SUPFAM" id="SSF55159">
    <property type="entry name" value="eIF1-like"/>
    <property type="match status" value="1"/>
</dbReference>
<feature type="domain" description="SUI1" evidence="2">
    <location>
        <begin position="410"/>
        <end position="479"/>
    </location>
</feature>
<dbReference type="InterPro" id="IPR039757">
    <property type="entry name" value="EIF2D"/>
</dbReference>
<accession>A0A9D4HRS1</accession>
<dbReference type="InterPro" id="IPR036885">
    <property type="entry name" value="SWIB_MDM2_dom_sf"/>
</dbReference>
<dbReference type="EMBL" id="JAIWYP010000012">
    <property type="protein sequence ID" value="KAH3730722.1"/>
    <property type="molecule type" value="Genomic_DNA"/>
</dbReference>
<dbReference type="Pfam" id="PF26291">
    <property type="entry name" value="SWIB_eIF2D"/>
    <property type="match status" value="1"/>
</dbReference>
<dbReference type="PROSITE" id="PS51925">
    <property type="entry name" value="SWIB_MDM2"/>
    <property type="match status" value="1"/>
</dbReference>
<comment type="caution">
    <text evidence="4">The sequence shown here is derived from an EMBL/GenBank/DDBJ whole genome shotgun (WGS) entry which is preliminary data.</text>
</comment>
<feature type="domain" description="DM2" evidence="3">
    <location>
        <begin position="303"/>
        <end position="389"/>
    </location>
</feature>
<evidence type="ECO:0000259" key="3">
    <source>
        <dbReference type="PROSITE" id="PS51925"/>
    </source>
</evidence>
<dbReference type="PANTHER" id="PTHR12217">
    <property type="entry name" value="EUKARYOTIC TRANSLATION INITIATION FACTOR 2D"/>
    <property type="match status" value="1"/>
</dbReference>
<evidence type="ECO:0000313" key="5">
    <source>
        <dbReference type="Proteomes" id="UP000828390"/>
    </source>
</evidence>
<dbReference type="InterPro" id="IPR058886">
    <property type="entry name" value="SWIB_eIF2D"/>
</dbReference>
<evidence type="ECO:0000256" key="1">
    <source>
        <dbReference type="SAM" id="MobiDB-lite"/>
    </source>
</evidence>
<dbReference type="GO" id="GO:0001731">
    <property type="term" value="P:formation of translation preinitiation complex"/>
    <property type="evidence" value="ECO:0007669"/>
    <property type="project" value="InterPro"/>
</dbReference>
<dbReference type="InterPro" id="IPR057429">
    <property type="entry name" value="WH_eIF2D"/>
</dbReference>
<keyword evidence="5" id="KW-1185">Reference proteome</keyword>
<organism evidence="4 5">
    <name type="scientific">Dreissena polymorpha</name>
    <name type="common">Zebra mussel</name>
    <name type="synonym">Mytilus polymorpha</name>
    <dbReference type="NCBI Taxonomy" id="45954"/>
    <lineage>
        <taxon>Eukaryota</taxon>
        <taxon>Metazoa</taxon>
        <taxon>Spiralia</taxon>
        <taxon>Lophotrochozoa</taxon>
        <taxon>Mollusca</taxon>
        <taxon>Bivalvia</taxon>
        <taxon>Autobranchia</taxon>
        <taxon>Heteroconchia</taxon>
        <taxon>Euheterodonta</taxon>
        <taxon>Imparidentia</taxon>
        <taxon>Neoheterodontei</taxon>
        <taxon>Myida</taxon>
        <taxon>Dreissenoidea</taxon>
        <taxon>Dreissenidae</taxon>
        <taxon>Dreissena</taxon>
    </lineage>
</organism>
<dbReference type="Proteomes" id="UP000828390">
    <property type="component" value="Unassembled WGS sequence"/>
</dbReference>
<name>A0A9D4HRS1_DREPO</name>
<feature type="region of interest" description="Disordered" evidence="1">
    <location>
        <begin position="140"/>
        <end position="161"/>
    </location>
</feature>
<reference evidence="4" key="2">
    <citation type="submission" date="2020-11" db="EMBL/GenBank/DDBJ databases">
        <authorList>
            <person name="McCartney M.A."/>
            <person name="Auch B."/>
            <person name="Kono T."/>
            <person name="Mallez S."/>
            <person name="Becker A."/>
            <person name="Gohl D.M."/>
            <person name="Silverstein K.A.T."/>
            <person name="Koren S."/>
            <person name="Bechman K.B."/>
            <person name="Herman A."/>
            <person name="Abrahante J.E."/>
            <person name="Garbe J."/>
        </authorList>
    </citation>
    <scope>NUCLEOTIDE SEQUENCE</scope>
    <source>
        <strain evidence="4">Duluth1</strain>
        <tissue evidence="4">Whole animal</tissue>
    </source>
</reference>
<gene>
    <name evidence="4" type="ORF">DPMN_056714</name>
</gene>
<dbReference type="InterPro" id="IPR039759">
    <property type="entry name" value="eIF2D_SUI1"/>
</dbReference>
<proteinExistence type="predicted"/>
<evidence type="ECO:0000313" key="4">
    <source>
        <dbReference type="EMBL" id="KAH3730722.1"/>
    </source>
</evidence>
<dbReference type="Gene3D" id="3.30.780.10">
    <property type="entry name" value="SUI1-like domain"/>
    <property type="match status" value="1"/>
</dbReference>
<dbReference type="PROSITE" id="PS50296">
    <property type="entry name" value="SUI1"/>
    <property type="match status" value="1"/>
</dbReference>
<dbReference type="InterPro" id="IPR003121">
    <property type="entry name" value="SWIB_MDM2_domain"/>
</dbReference>
<dbReference type="InterPro" id="IPR001950">
    <property type="entry name" value="SUI1"/>
</dbReference>
<feature type="region of interest" description="Disordered" evidence="1">
    <location>
        <begin position="20"/>
        <end position="57"/>
    </location>
</feature>